<feature type="compositionally biased region" description="Basic and acidic residues" evidence="1">
    <location>
        <begin position="51"/>
        <end position="77"/>
    </location>
</feature>
<dbReference type="EMBL" id="LR590481">
    <property type="protein sequence ID" value="VTQ90992.1"/>
    <property type="molecule type" value="Genomic_DNA"/>
</dbReference>
<evidence type="ECO:0000256" key="1">
    <source>
        <dbReference type="SAM" id="MobiDB-lite"/>
    </source>
</evidence>
<sequence length="408" mass="46407">MKKKIISNNKLIILMIICLLGMVVTIEILNLQSNSKNEKVKSVSNSKGGQVHKENKNKELQNKSKESSKKGDEEKEGSIKKENFIEYHGNVEHIFFHPLILNNTAAFTGPKWHTDNMDDWFVTLGEFKNILNSLYNKGYVLVDPNALYEEYTSGNKKLLKKKTLELPKGKKPLIVSIDDLSYNEGMRKATALKLILDKDGSIATYRKDNNGKEIIAHDEIVNIMDEFIKQHPDFSLNGAKGVIALTGYEGVFGYRSNLDSPIRESEAKKAKVIADKLKDNGWKFASHSYGHLDNKEISYEKLKLDADKWEKLVKPVVGDTQIYIYPHGTSVPENSDKFKYLQSKGFKIIYSVDSSSSEIISNNSAVVRAGRLAVDGISMRNRREKFLKFFDSKEVLDLKSRPKRPYKF</sequence>
<gene>
    <name evidence="3" type="ORF">NCTC503_01715</name>
</gene>
<dbReference type="PANTHER" id="PTHR34216:SF3">
    <property type="entry name" value="POLY-BETA-1,6-N-ACETYL-D-GLUCOSAMINE N-DEACETYLASE"/>
    <property type="match status" value="1"/>
</dbReference>
<dbReference type="PANTHER" id="PTHR34216">
    <property type="match status" value="1"/>
</dbReference>
<evidence type="ECO:0000313" key="4">
    <source>
        <dbReference type="Proteomes" id="UP000308489"/>
    </source>
</evidence>
<keyword evidence="4" id="KW-1185">Reference proteome</keyword>
<dbReference type="InterPro" id="IPR011330">
    <property type="entry name" value="Glyco_hydro/deAcase_b/a-brl"/>
</dbReference>
<feature type="region of interest" description="Disordered" evidence="1">
    <location>
        <begin position="39"/>
        <end position="77"/>
    </location>
</feature>
<keyword evidence="2" id="KW-0812">Transmembrane</keyword>
<evidence type="ECO:0000256" key="2">
    <source>
        <dbReference type="SAM" id="Phobius"/>
    </source>
</evidence>
<proteinExistence type="predicted"/>
<accession>A0A4U9RGD7</accession>
<protein>
    <submittedName>
        <fullName evidence="3">Polysaccharide deacetylase</fullName>
    </submittedName>
</protein>
<dbReference type="InterPro" id="IPR051398">
    <property type="entry name" value="Polysacch_Deacetylase"/>
</dbReference>
<feature type="transmembrane region" description="Helical" evidence="2">
    <location>
        <begin position="12"/>
        <end position="31"/>
    </location>
</feature>
<dbReference type="SUPFAM" id="SSF88713">
    <property type="entry name" value="Glycoside hydrolase/deacetylase"/>
    <property type="match status" value="1"/>
</dbReference>
<name>A0A4U9RGD7_HATHI</name>
<evidence type="ECO:0000313" key="3">
    <source>
        <dbReference type="EMBL" id="VTQ90992.1"/>
    </source>
</evidence>
<reference evidence="3 4" key="1">
    <citation type="submission" date="2019-05" db="EMBL/GenBank/DDBJ databases">
        <authorList>
            <consortium name="Pathogen Informatics"/>
        </authorList>
    </citation>
    <scope>NUCLEOTIDE SEQUENCE [LARGE SCALE GENOMIC DNA]</scope>
    <source>
        <strain evidence="3 4">NCTC503</strain>
    </source>
</reference>
<keyword evidence="2" id="KW-0472">Membrane</keyword>
<keyword evidence="2" id="KW-1133">Transmembrane helix</keyword>
<dbReference type="GO" id="GO:0005975">
    <property type="term" value="P:carbohydrate metabolic process"/>
    <property type="evidence" value="ECO:0007669"/>
    <property type="project" value="InterPro"/>
</dbReference>
<organism evidence="3 4">
    <name type="scientific">Hathewaya histolytica</name>
    <name type="common">Clostridium histolyticum</name>
    <dbReference type="NCBI Taxonomy" id="1498"/>
    <lineage>
        <taxon>Bacteria</taxon>
        <taxon>Bacillati</taxon>
        <taxon>Bacillota</taxon>
        <taxon>Clostridia</taxon>
        <taxon>Eubacteriales</taxon>
        <taxon>Clostridiaceae</taxon>
        <taxon>Hathewaya</taxon>
    </lineage>
</organism>
<dbReference type="KEGG" id="hhw:NCTC503_01715"/>
<dbReference type="Proteomes" id="UP000308489">
    <property type="component" value="Chromosome 1"/>
</dbReference>
<dbReference type="RefSeq" id="WP_243117962.1">
    <property type="nucleotide sequence ID" value="NZ_CBCRUQ010000005.1"/>
</dbReference>
<dbReference type="AlphaFoldDB" id="A0A4U9RGD7"/>
<dbReference type="Gene3D" id="3.20.20.370">
    <property type="entry name" value="Glycoside hydrolase/deacetylase"/>
    <property type="match status" value="1"/>
</dbReference>